<organism evidence="3 4">
    <name type="scientific">Mycobacterium conspicuum</name>
    <dbReference type="NCBI Taxonomy" id="44010"/>
    <lineage>
        <taxon>Bacteria</taxon>
        <taxon>Bacillati</taxon>
        <taxon>Actinomycetota</taxon>
        <taxon>Actinomycetes</taxon>
        <taxon>Mycobacteriales</taxon>
        <taxon>Mycobacteriaceae</taxon>
        <taxon>Mycobacterium</taxon>
    </lineage>
</organism>
<dbReference type="InterPro" id="IPR029063">
    <property type="entry name" value="SAM-dependent_MTases_sf"/>
</dbReference>
<keyword evidence="1 3" id="KW-0489">Methyltransferase</keyword>
<dbReference type="RefSeq" id="WP_085231116.1">
    <property type="nucleotide sequence ID" value="NZ_AP022613.1"/>
</dbReference>
<keyword evidence="2 3" id="KW-0808">Transferase</keyword>
<dbReference type="Proteomes" id="UP000467385">
    <property type="component" value="Chromosome"/>
</dbReference>
<gene>
    <name evidence="3" type="ORF">MCNS_32800</name>
</gene>
<dbReference type="Pfam" id="PF13649">
    <property type="entry name" value="Methyltransf_25"/>
    <property type="match status" value="1"/>
</dbReference>
<keyword evidence="4" id="KW-1185">Reference proteome</keyword>
<dbReference type="STRING" id="44010.AWC00_02740"/>
<name>A0A1X1TQ24_9MYCO</name>
<dbReference type="GO" id="GO:0008168">
    <property type="term" value="F:methyltransferase activity"/>
    <property type="evidence" value="ECO:0007669"/>
    <property type="project" value="UniProtKB-KW"/>
</dbReference>
<evidence type="ECO:0000256" key="2">
    <source>
        <dbReference type="ARBA" id="ARBA00022679"/>
    </source>
</evidence>
<dbReference type="GO" id="GO:0032259">
    <property type="term" value="P:methylation"/>
    <property type="evidence" value="ECO:0007669"/>
    <property type="project" value="UniProtKB-KW"/>
</dbReference>
<dbReference type="PANTHER" id="PTHR43861:SF1">
    <property type="entry name" value="TRANS-ACONITATE 2-METHYLTRANSFERASE"/>
    <property type="match status" value="1"/>
</dbReference>
<dbReference type="OrthoDB" id="9765084at2"/>
<sequence length="203" mass="22443">MSTSGSAGSVIDLYQRHAAAWSRDRGEDLFERAWLDRFLELLPRDPTVLDLGCGCGVPIARYLIERRCRVTGVDGASAMIAMCEQRFPANEWLVADMRTLRLDRGFDGIIAWDSFFHLSQSDQRQMFAIFKRHAAAGAALMFTSGPSAGEAVGSYRGEPLYHASLDGAEYRALLHDAGFNVVTHVVEDPSCGLRTIWLAQTTV</sequence>
<dbReference type="CDD" id="cd02440">
    <property type="entry name" value="AdoMet_MTases"/>
    <property type="match status" value="1"/>
</dbReference>
<dbReference type="PANTHER" id="PTHR43861">
    <property type="entry name" value="TRANS-ACONITATE 2-METHYLTRANSFERASE-RELATED"/>
    <property type="match status" value="1"/>
</dbReference>
<dbReference type="AlphaFoldDB" id="A0A1X1TQ24"/>
<dbReference type="SUPFAM" id="SSF53335">
    <property type="entry name" value="S-adenosyl-L-methionine-dependent methyltransferases"/>
    <property type="match status" value="1"/>
</dbReference>
<protein>
    <submittedName>
        <fullName evidence="3">Methyltransferase</fullName>
    </submittedName>
</protein>
<dbReference type="EMBL" id="AP022613">
    <property type="protein sequence ID" value="BBZ40217.1"/>
    <property type="molecule type" value="Genomic_DNA"/>
</dbReference>
<evidence type="ECO:0000313" key="4">
    <source>
        <dbReference type="Proteomes" id="UP000467385"/>
    </source>
</evidence>
<dbReference type="InterPro" id="IPR041698">
    <property type="entry name" value="Methyltransf_25"/>
</dbReference>
<reference evidence="3 4" key="1">
    <citation type="journal article" date="2019" name="Emerg. Microbes Infect.">
        <title>Comprehensive subspecies identification of 175 nontuberculous mycobacteria species based on 7547 genomic profiles.</title>
        <authorList>
            <person name="Matsumoto Y."/>
            <person name="Kinjo T."/>
            <person name="Motooka D."/>
            <person name="Nabeya D."/>
            <person name="Jung N."/>
            <person name="Uechi K."/>
            <person name="Horii T."/>
            <person name="Iida T."/>
            <person name="Fujita J."/>
            <person name="Nakamura S."/>
        </authorList>
    </citation>
    <scope>NUCLEOTIDE SEQUENCE [LARGE SCALE GENOMIC DNA]</scope>
    <source>
        <strain evidence="3 4">JCM 14738</strain>
    </source>
</reference>
<accession>A0A1X1TQ24</accession>
<evidence type="ECO:0000256" key="1">
    <source>
        <dbReference type="ARBA" id="ARBA00022603"/>
    </source>
</evidence>
<evidence type="ECO:0000313" key="3">
    <source>
        <dbReference type="EMBL" id="BBZ40217.1"/>
    </source>
</evidence>
<dbReference type="Gene3D" id="3.40.50.150">
    <property type="entry name" value="Vaccinia Virus protein VP39"/>
    <property type="match status" value="1"/>
</dbReference>
<proteinExistence type="predicted"/>